<dbReference type="InterPro" id="IPR050320">
    <property type="entry name" value="N5-glutamine_MTase"/>
</dbReference>
<dbReference type="NCBIfam" id="TIGR03534">
    <property type="entry name" value="RF_mod_PrmC"/>
    <property type="match status" value="1"/>
</dbReference>
<dbReference type="InterPro" id="IPR002052">
    <property type="entry name" value="DNA_methylase_N6_adenine_CS"/>
</dbReference>
<dbReference type="CDD" id="cd02440">
    <property type="entry name" value="AdoMet_MTases"/>
    <property type="match status" value="1"/>
</dbReference>
<dbReference type="InterPro" id="IPR007848">
    <property type="entry name" value="Small_mtfrase_dom"/>
</dbReference>
<feature type="binding site" evidence="5">
    <location>
        <position position="189"/>
    </location>
    <ligand>
        <name>S-adenosyl-L-methionine</name>
        <dbReference type="ChEBI" id="CHEBI:59789"/>
    </ligand>
</feature>
<reference evidence="8" key="1">
    <citation type="journal article" date="2020" name="mSystems">
        <title>Genome- and Community-Level Interaction Insights into Carbon Utilization and Element Cycling Functions of Hydrothermarchaeota in Hydrothermal Sediment.</title>
        <authorList>
            <person name="Zhou Z."/>
            <person name="Liu Y."/>
            <person name="Xu W."/>
            <person name="Pan J."/>
            <person name="Luo Z.H."/>
            <person name="Li M."/>
        </authorList>
    </citation>
    <scope>NUCLEOTIDE SEQUENCE [LARGE SCALE GENOMIC DNA]</scope>
    <source>
        <strain evidence="8">SpSt-1257</strain>
    </source>
</reference>
<evidence type="ECO:0000256" key="3">
    <source>
        <dbReference type="ARBA" id="ARBA00022691"/>
    </source>
</evidence>
<dbReference type="EMBL" id="DSFC01000207">
    <property type="protein sequence ID" value="HEV09468.1"/>
    <property type="molecule type" value="Genomic_DNA"/>
</dbReference>
<feature type="binding site" evidence="5">
    <location>
        <begin position="118"/>
        <end position="122"/>
    </location>
    <ligand>
        <name>S-adenosyl-L-methionine</name>
        <dbReference type="ChEBI" id="CHEBI:59789"/>
    </ligand>
</feature>
<keyword evidence="1 5" id="KW-0489">Methyltransferase</keyword>
<evidence type="ECO:0000259" key="6">
    <source>
        <dbReference type="Pfam" id="PF05175"/>
    </source>
</evidence>
<dbReference type="PROSITE" id="PS00092">
    <property type="entry name" value="N6_MTASE"/>
    <property type="match status" value="1"/>
</dbReference>
<accession>A0A832DAK1</accession>
<protein>
    <recommendedName>
        <fullName evidence="5">Release factor glutamine methyltransferase</fullName>
        <shortName evidence="5">RF MTase</shortName>
        <ecNumber evidence="5">2.1.1.297</ecNumber>
    </recommendedName>
    <alternativeName>
        <fullName evidence="5">N5-glutamine methyltransferase PrmC</fullName>
    </alternativeName>
    <alternativeName>
        <fullName evidence="5">Protein-(glutamine-N5) MTase PrmC</fullName>
    </alternativeName>
    <alternativeName>
        <fullName evidence="5">Protein-glutamine N-methyltransferase PrmC</fullName>
    </alternativeName>
</protein>
<dbReference type="AlphaFoldDB" id="A0A832DAK1"/>
<dbReference type="Gene3D" id="1.10.8.10">
    <property type="entry name" value="DNA helicase RuvA subunit, C-terminal domain"/>
    <property type="match status" value="1"/>
</dbReference>
<dbReference type="GO" id="GO:0032259">
    <property type="term" value="P:methylation"/>
    <property type="evidence" value="ECO:0007669"/>
    <property type="project" value="UniProtKB-KW"/>
</dbReference>
<evidence type="ECO:0000259" key="7">
    <source>
        <dbReference type="Pfam" id="PF17827"/>
    </source>
</evidence>
<dbReference type="PANTHER" id="PTHR18895:SF74">
    <property type="entry name" value="MTRF1L RELEASE FACTOR GLUTAMINE METHYLTRANSFERASE"/>
    <property type="match status" value="1"/>
</dbReference>
<comment type="function">
    <text evidence="5">Methylates the class 1 translation termination release factors RF1/PrfA and RF2/PrfB on the glutamine residue of the universally conserved GGQ motif.</text>
</comment>
<evidence type="ECO:0000256" key="2">
    <source>
        <dbReference type="ARBA" id="ARBA00022679"/>
    </source>
</evidence>
<proteinExistence type="inferred from homology"/>
<dbReference type="Pfam" id="PF17827">
    <property type="entry name" value="PrmC_N"/>
    <property type="match status" value="1"/>
</dbReference>
<dbReference type="InterPro" id="IPR029063">
    <property type="entry name" value="SAM-dependent_MTases_sf"/>
</dbReference>
<comment type="caution">
    <text evidence="5">Lacks conserved residue(s) required for the propagation of feature annotation.</text>
</comment>
<dbReference type="GO" id="GO:0003676">
    <property type="term" value="F:nucleic acid binding"/>
    <property type="evidence" value="ECO:0007669"/>
    <property type="project" value="InterPro"/>
</dbReference>
<comment type="caution">
    <text evidence="8">The sequence shown here is derived from an EMBL/GenBank/DDBJ whole genome shotgun (WGS) entry which is preliminary data.</text>
</comment>
<keyword evidence="3 5" id="KW-0949">S-adenosyl-L-methionine</keyword>
<feature type="domain" description="Release factor glutamine methyltransferase N-terminal" evidence="7">
    <location>
        <begin position="6"/>
        <end position="72"/>
    </location>
</feature>
<comment type="catalytic activity">
    <reaction evidence="4 5">
        <text>L-glutaminyl-[peptide chain release factor] + S-adenosyl-L-methionine = N(5)-methyl-L-glutaminyl-[peptide chain release factor] + S-adenosyl-L-homocysteine + H(+)</text>
        <dbReference type="Rhea" id="RHEA:42896"/>
        <dbReference type="Rhea" id="RHEA-COMP:10271"/>
        <dbReference type="Rhea" id="RHEA-COMP:10272"/>
        <dbReference type="ChEBI" id="CHEBI:15378"/>
        <dbReference type="ChEBI" id="CHEBI:30011"/>
        <dbReference type="ChEBI" id="CHEBI:57856"/>
        <dbReference type="ChEBI" id="CHEBI:59789"/>
        <dbReference type="ChEBI" id="CHEBI:61891"/>
        <dbReference type="EC" id="2.1.1.297"/>
    </reaction>
</comment>
<dbReference type="EC" id="2.1.1.297" evidence="5"/>
<dbReference type="InterPro" id="IPR004556">
    <property type="entry name" value="HemK-like"/>
</dbReference>
<keyword evidence="2 5" id="KW-0808">Transferase</keyword>
<dbReference type="PANTHER" id="PTHR18895">
    <property type="entry name" value="HEMK METHYLTRANSFERASE"/>
    <property type="match status" value="1"/>
</dbReference>
<dbReference type="InterPro" id="IPR019874">
    <property type="entry name" value="RF_methyltr_PrmC"/>
</dbReference>
<feature type="binding site" evidence="5">
    <location>
        <begin position="189"/>
        <end position="192"/>
    </location>
    <ligand>
        <name>substrate</name>
    </ligand>
</feature>
<organism evidence="8">
    <name type="scientific">Sulfurihydrogenibium azorense</name>
    <dbReference type="NCBI Taxonomy" id="309806"/>
    <lineage>
        <taxon>Bacteria</taxon>
        <taxon>Pseudomonadati</taxon>
        <taxon>Aquificota</taxon>
        <taxon>Aquificia</taxon>
        <taxon>Aquificales</taxon>
        <taxon>Hydrogenothermaceae</taxon>
        <taxon>Sulfurihydrogenibium</taxon>
    </lineage>
</organism>
<dbReference type="HAMAP" id="MF_02126">
    <property type="entry name" value="RF_methyltr_PrmC"/>
    <property type="match status" value="1"/>
</dbReference>
<evidence type="ECO:0000256" key="4">
    <source>
        <dbReference type="ARBA" id="ARBA00048391"/>
    </source>
</evidence>
<dbReference type="Gene3D" id="3.40.50.150">
    <property type="entry name" value="Vaccinia Virus protein VP39"/>
    <property type="match status" value="1"/>
</dbReference>
<gene>
    <name evidence="5 8" type="primary">prmC</name>
    <name evidence="8" type="ORF">ENO34_03615</name>
</gene>
<dbReference type="SUPFAM" id="SSF53335">
    <property type="entry name" value="S-adenosyl-L-methionine-dependent methyltransferases"/>
    <property type="match status" value="1"/>
</dbReference>
<dbReference type="InterPro" id="IPR040758">
    <property type="entry name" value="PrmC_N"/>
</dbReference>
<dbReference type="GO" id="GO:0102559">
    <property type="term" value="F:peptide chain release factor N(5)-glutamine methyltransferase activity"/>
    <property type="evidence" value="ECO:0007669"/>
    <property type="project" value="UniProtKB-EC"/>
</dbReference>
<sequence>MKLKDLFEYAVKSLKDSKIENPQLEAIILIQEFLKIPKHKIFTQPDLEITDYQNFLDALEERVKRKPLSYIVKKKEFFGLEFYVDRGVLIPRPETEILVEKVLESLKTKENPIGLEVGVGSGCISISLLHNKKDLKMVALDISEKALQITKINAEKFNVLDRITLKNFDIMKDDLESLGIEYVDFVVSNPPYIPEKDYENLQEEVKHEPKEALIAGKVGTEFYEKIVERLKSLLKEDGFFAFEIGIGQSEQVKNILERNGFKKVKIYKDLASIDRVVIAFKI</sequence>
<evidence type="ECO:0000256" key="5">
    <source>
        <dbReference type="HAMAP-Rule" id="MF_02126"/>
    </source>
</evidence>
<evidence type="ECO:0000256" key="1">
    <source>
        <dbReference type="ARBA" id="ARBA00022603"/>
    </source>
</evidence>
<dbReference type="Proteomes" id="UP000885621">
    <property type="component" value="Unassembled WGS sequence"/>
</dbReference>
<feature type="binding site" evidence="5">
    <location>
        <position position="141"/>
    </location>
    <ligand>
        <name>S-adenosyl-L-methionine</name>
        <dbReference type="ChEBI" id="CHEBI:59789"/>
    </ligand>
</feature>
<evidence type="ECO:0000313" key="8">
    <source>
        <dbReference type="EMBL" id="HEV09468.1"/>
    </source>
</evidence>
<dbReference type="NCBIfam" id="TIGR00536">
    <property type="entry name" value="hemK_fam"/>
    <property type="match status" value="1"/>
</dbReference>
<name>A0A832DAK1_9AQUI</name>
<feature type="domain" description="Methyltransferase small" evidence="6">
    <location>
        <begin position="103"/>
        <end position="205"/>
    </location>
</feature>
<comment type="similarity">
    <text evidence="5">Belongs to the protein N5-glutamine methyltransferase family. PrmC subfamily.</text>
</comment>
<dbReference type="Pfam" id="PF05175">
    <property type="entry name" value="MTS"/>
    <property type="match status" value="1"/>
</dbReference>